<evidence type="ECO:0000313" key="2">
    <source>
        <dbReference type="EMBL" id="MBB4000921.1"/>
    </source>
</evidence>
<dbReference type="Gene3D" id="3.40.50.1010">
    <property type="entry name" value="5'-nuclease"/>
    <property type="match status" value="1"/>
</dbReference>
<keyword evidence="3" id="KW-1185">Reference proteome</keyword>
<dbReference type="CDD" id="cd09871">
    <property type="entry name" value="PIN_MtVapC28-VapC30-like"/>
    <property type="match status" value="1"/>
</dbReference>
<proteinExistence type="predicted"/>
<evidence type="ECO:0000256" key="1">
    <source>
        <dbReference type="SAM" id="MobiDB-lite"/>
    </source>
</evidence>
<accession>A0A7W6H975</accession>
<feature type="compositionally biased region" description="Basic residues" evidence="1">
    <location>
        <begin position="82"/>
        <end position="97"/>
    </location>
</feature>
<organism evidence="2 3">
    <name type="scientific">Aureimonas pseudogalii</name>
    <dbReference type="NCBI Taxonomy" id="1744844"/>
    <lineage>
        <taxon>Bacteria</taxon>
        <taxon>Pseudomonadati</taxon>
        <taxon>Pseudomonadota</taxon>
        <taxon>Alphaproteobacteria</taxon>
        <taxon>Hyphomicrobiales</taxon>
        <taxon>Aurantimonadaceae</taxon>
        <taxon>Aureimonas</taxon>
    </lineage>
</organism>
<dbReference type="Proteomes" id="UP000542776">
    <property type="component" value="Unassembled WGS sequence"/>
</dbReference>
<feature type="compositionally biased region" description="Polar residues" evidence="1">
    <location>
        <begin position="105"/>
        <end position="115"/>
    </location>
</feature>
<dbReference type="AlphaFoldDB" id="A0A7W6H975"/>
<comment type="caution">
    <text evidence="2">The sequence shown here is derived from an EMBL/GenBank/DDBJ whole genome shotgun (WGS) entry which is preliminary data.</text>
</comment>
<sequence length="168" mass="18637">MLFIEASVIVAILPREHDGVELYDRIMAHGGPYRVSPIMRMEVSLVIAREMAAKREPNMPPTPEMMEQARKAVDLFIEGSVRRRRRSRRRSATRRWKPQPASAGSWDTPQSSTWATDMPTPAYKDTAPGSPTKALIFPTSISVGREVLPPHPPRTGHGGQGGRTRATG</sequence>
<dbReference type="RefSeq" id="WP_246393609.1">
    <property type="nucleotide sequence ID" value="NZ_JACIEK010000040.1"/>
</dbReference>
<reference evidence="2 3" key="1">
    <citation type="submission" date="2020-08" db="EMBL/GenBank/DDBJ databases">
        <title>Genomic Encyclopedia of Type Strains, Phase IV (KMG-IV): sequencing the most valuable type-strain genomes for metagenomic binning, comparative biology and taxonomic classification.</title>
        <authorList>
            <person name="Goeker M."/>
        </authorList>
    </citation>
    <scope>NUCLEOTIDE SEQUENCE [LARGE SCALE GENOMIC DNA]</scope>
    <source>
        <strain evidence="2 3">DSM 102238</strain>
    </source>
</reference>
<protein>
    <submittedName>
        <fullName evidence="2">Uncharacterized protein with PIN domain</fullName>
    </submittedName>
</protein>
<dbReference type="EMBL" id="JACIEK010000040">
    <property type="protein sequence ID" value="MBB4000921.1"/>
    <property type="molecule type" value="Genomic_DNA"/>
</dbReference>
<name>A0A7W6H975_9HYPH</name>
<evidence type="ECO:0000313" key="3">
    <source>
        <dbReference type="Proteomes" id="UP000542776"/>
    </source>
</evidence>
<gene>
    <name evidence="2" type="ORF">GGR04_004807</name>
</gene>
<feature type="region of interest" description="Disordered" evidence="1">
    <location>
        <begin position="78"/>
        <end position="168"/>
    </location>
</feature>